<dbReference type="Pfam" id="PF14718">
    <property type="entry name" value="SLT_L"/>
    <property type="match status" value="1"/>
</dbReference>
<accession>A0A2I6S9J5</accession>
<comment type="similarity">
    <text evidence="1">Belongs to the transglycosylase Slt family.</text>
</comment>
<dbReference type="PANTHER" id="PTHR37423">
    <property type="entry name" value="SOLUBLE LYTIC MUREIN TRANSGLYCOSYLASE-RELATED"/>
    <property type="match status" value="1"/>
</dbReference>
<dbReference type="Gene3D" id="1.10.530.10">
    <property type="match status" value="1"/>
</dbReference>
<dbReference type="InterPro" id="IPR023346">
    <property type="entry name" value="Lysozyme-like_dom_sf"/>
</dbReference>
<keyword evidence="7" id="KW-1185">Reference proteome</keyword>
<evidence type="ECO:0000259" key="4">
    <source>
        <dbReference type="Pfam" id="PF01464"/>
    </source>
</evidence>
<gene>
    <name evidence="6" type="ORF">C0099_13855</name>
</gene>
<protein>
    <submittedName>
        <fullName evidence="6">Transglycosylase</fullName>
    </submittedName>
</protein>
<dbReference type="RefSeq" id="WP_102247967.1">
    <property type="nucleotide sequence ID" value="NZ_CP025682.1"/>
</dbReference>
<dbReference type="PANTHER" id="PTHR37423:SF5">
    <property type="entry name" value="SOLUBLE LYTIC MUREIN TRANSGLYCOSYLASE"/>
    <property type="match status" value="1"/>
</dbReference>
<feature type="signal peptide" evidence="3">
    <location>
        <begin position="1"/>
        <end position="19"/>
    </location>
</feature>
<dbReference type="InterPro" id="IPR008258">
    <property type="entry name" value="Transglycosylase_SLT_dom_1"/>
</dbReference>
<evidence type="ECO:0000256" key="2">
    <source>
        <dbReference type="ARBA" id="ARBA00022729"/>
    </source>
</evidence>
<feature type="chain" id="PRO_5014404859" evidence="3">
    <location>
        <begin position="20"/>
        <end position="639"/>
    </location>
</feature>
<evidence type="ECO:0000259" key="5">
    <source>
        <dbReference type="Pfam" id="PF14718"/>
    </source>
</evidence>
<dbReference type="Pfam" id="PF01464">
    <property type="entry name" value="SLT"/>
    <property type="match status" value="1"/>
</dbReference>
<dbReference type="GO" id="GO:0004553">
    <property type="term" value="F:hydrolase activity, hydrolyzing O-glycosyl compounds"/>
    <property type="evidence" value="ECO:0007669"/>
    <property type="project" value="InterPro"/>
</dbReference>
<dbReference type="Proteomes" id="UP000242205">
    <property type="component" value="Chromosome"/>
</dbReference>
<reference evidence="6 7" key="1">
    <citation type="submission" date="2018-01" db="EMBL/GenBank/DDBJ databases">
        <authorList>
            <person name="Fu G.-Y."/>
        </authorList>
    </citation>
    <scope>NUCLEOTIDE SEQUENCE [LARGE SCALE GENOMIC DNA]</scope>
    <source>
        <strain evidence="6 7">SY39</strain>
    </source>
</reference>
<evidence type="ECO:0000313" key="7">
    <source>
        <dbReference type="Proteomes" id="UP000242205"/>
    </source>
</evidence>
<evidence type="ECO:0000313" key="6">
    <source>
        <dbReference type="EMBL" id="AUN95922.1"/>
    </source>
</evidence>
<evidence type="ECO:0000256" key="3">
    <source>
        <dbReference type="SAM" id="SignalP"/>
    </source>
</evidence>
<feature type="domain" description="Lytic transglycosylase superhelical linker" evidence="5">
    <location>
        <begin position="398"/>
        <end position="456"/>
    </location>
</feature>
<dbReference type="SUPFAM" id="SSF48435">
    <property type="entry name" value="Bacterial muramidases"/>
    <property type="match status" value="1"/>
</dbReference>
<proteinExistence type="inferred from homology"/>
<dbReference type="CDD" id="cd13401">
    <property type="entry name" value="Slt70-like"/>
    <property type="match status" value="1"/>
</dbReference>
<dbReference type="GO" id="GO:0042597">
    <property type="term" value="C:periplasmic space"/>
    <property type="evidence" value="ECO:0007669"/>
    <property type="project" value="InterPro"/>
</dbReference>
<dbReference type="OrthoDB" id="92254at2"/>
<dbReference type="InterPro" id="IPR008939">
    <property type="entry name" value="Lytic_TGlycosylase_superhlx_U"/>
</dbReference>
<feature type="domain" description="Transglycosylase SLT" evidence="4">
    <location>
        <begin position="478"/>
        <end position="581"/>
    </location>
</feature>
<name>A0A2I6S9J5_9RHOO</name>
<evidence type="ECO:0000256" key="1">
    <source>
        <dbReference type="ARBA" id="ARBA00007734"/>
    </source>
</evidence>
<dbReference type="EMBL" id="CP025682">
    <property type="protein sequence ID" value="AUN95922.1"/>
    <property type="molecule type" value="Genomic_DNA"/>
</dbReference>
<organism evidence="6 7">
    <name type="scientific">Pseudazoarcus pumilus</name>
    <dbReference type="NCBI Taxonomy" id="2067960"/>
    <lineage>
        <taxon>Bacteria</taxon>
        <taxon>Pseudomonadati</taxon>
        <taxon>Pseudomonadota</taxon>
        <taxon>Betaproteobacteria</taxon>
        <taxon>Rhodocyclales</taxon>
        <taxon>Zoogloeaceae</taxon>
        <taxon>Pseudazoarcus</taxon>
    </lineage>
</organism>
<dbReference type="AlphaFoldDB" id="A0A2I6S9J5"/>
<dbReference type="Gene3D" id="1.25.20.10">
    <property type="entry name" value="Bacterial muramidases"/>
    <property type="match status" value="1"/>
</dbReference>
<sequence length="639" mass="71215">MKHVLVGLMVVALAGAAFAQSGDKRILAARDALRSGDHATLERLAASADDHLLGHYVEYWRLLSHLDRRDTPPPTAALQAFVTLHSGSVPATRLAAHWLRRLAADEDWEGVLRVFPHTEPDVELRCLAWQAHHRLGDAAVLDEVAASWRELLANPVACDAVLEAVATTAHVALDEVWWRFRQQIDSRDPSPAHATLEWLGVGQERALRQLLADPAGYLDRLPDDFHRTRAGRELALAALVRLARRDPPLAHVRLLRRAERFTADEQRHAYLALGYHGALSRLPLTTEWYRAAGEVDMTASQREWRVRAALRAGEWNYVEQAIDGLDATQRSDPEWVYWLARARAERGDRSGAEALYAQIAKGYGYYPMLAAEELGRPFVAPERSAALAPEDKARAALDPDIRRAMRFYALGLPTEGLREWIAALRGRDRGFILGAAHVALDQGLLERAINAAEYADAGDNFELRFLTPYRELVEPQVTRQNLDLAWVYGLMRQESRFNIPARSSAGAQGLMQVMPATGRWVARQIGLKSYHPRMLNDPKTNVLLGTSYLRLILADLDDHPVLASAGYNAGPSRARRWRGDTPIEGAIYVATIPIDETREYVQKVLVNKVVYAALLEGRAQSLKARLGTIPAAVETTANR</sequence>
<dbReference type="KEGG" id="atw:C0099_13855"/>
<dbReference type="SUPFAM" id="SSF53955">
    <property type="entry name" value="Lysozyme-like"/>
    <property type="match status" value="1"/>
</dbReference>
<keyword evidence="2 3" id="KW-0732">Signal</keyword>
<dbReference type="InterPro" id="IPR012289">
    <property type="entry name" value="Lytic_TGlycosylase_superhlx_L"/>
</dbReference>